<dbReference type="GO" id="GO:0000049">
    <property type="term" value="F:tRNA binding"/>
    <property type="evidence" value="ECO:0007669"/>
    <property type="project" value="TreeGrafter"/>
</dbReference>
<dbReference type="HOGENOM" id="CLU_001477_0_0_1"/>
<feature type="domain" description="ELP1 TPR" evidence="11">
    <location>
        <begin position="881"/>
        <end position="1051"/>
    </location>
</feature>
<comment type="function">
    <text evidence="6">Component of the elongator complex which is required for multiple tRNA modifications, including mcm5U (5-methoxycarbonylmethyl uridine), mcm5s2U (5-methoxycarbonylmethyl-2-thiouridine), and ncm5U (5-carbamoylmethyl uridine). The elongator complex catalyzes formation of carboxymethyluridine in the wobble base at position 34 in tRNAs.</text>
</comment>
<evidence type="ECO:0000256" key="8">
    <source>
        <dbReference type="SAM" id="MobiDB-lite"/>
    </source>
</evidence>
<feature type="domain" description="ELP1 N-terminal second beta-propeller" evidence="10">
    <location>
        <begin position="385"/>
        <end position="667"/>
    </location>
</feature>
<feature type="domain" description="ELP1 alpha-solenoid" evidence="12">
    <location>
        <begin position="762"/>
        <end position="870"/>
    </location>
</feature>
<evidence type="ECO:0000256" key="6">
    <source>
        <dbReference type="PIRNR" id="PIRNR017233"/>
    </source>
</evidence>
<reference evidence="14 15" key="1">
    <citation type="submission" date="2014-04" db="EMBL/GenBank/DDBJ databases">
        <authorList>
            <consortium name="DOE Joint Genome Institute"/>
            <person name="Kuo A."/>
            <person name="Girlanda M."/>
            <person name="Perotto S."/>
            <person name="Kohler A."/>
            <person name="Nagy L.G."/>
            <person name="Floudas D."/>
            <person name="Copeland A."/>
            <person name="Barry K.W."/>
            <person name="Cichocki N."/>
            <person name="Veneault-Fourrey C."/>
            <person name="LaButti K."/>
            <person name="Lindquist E.A."/>
            <person name="Lipzen A."/>
            <person name="Lundell T."/>
            <person name="Morin E."/>
            <person name="Murat C."/>
            <person name="Sun H."/>
            <person name="Tunlid A."/>
            <person name="Henrissat B."/>
            <person name="Grigoriev I.V."/>
            <person name="Hibbett D.S."/>
            <person name="Martin F."/>
            <person name="Nordberg H.P."/>
            <person name="Cantor M.N."/>
            <person name="Hua S.X."/>
        </authorList>
    </citation>
    <scope>NUCLEOTIDE SEQUENCE [LARGE SCALE GENOMIC DNA]</scope>
    <source>
        <strain evidence="14 15">MUT 4182</strain>
    </source>
</reference>
<evidence type="ECO:0000256" key="2">
    <source>
        <dbReference type="ARBA" id="ARBA00006086"/>
    </source>
</evidence>
<dbReference type="InterPro" id="IPR056166">
    <property type="entry name" value="TPR_ELP1"/>
</dbReference>
<feature type="region of interest" description="Disordered" evidence="8">
    <location>
        <begin position="1150"/>
        <end position="1172"/>
    </location>
</feature>
<accession>A0A0C3QWG9</accession>
<sequence>MDTNASPRLVARTTCATWGKSLPFPSAQLVSATFLPEARTICIISAGGDIATGTIDDEATVSELEIVGSVESGIECAEWSPDHDVLVLAAGDGNILLMTKDYEIIYEAPLRTAEKGEDQSVNVGWGSKETQFHGSLGKTAAAASAEQATAAARGGSSPDDDGRARVSWRGDGAFFVVSSLDPHAVPPQTAEPYTHARRVLRVYDRSGRLQNTSEPVPGLEQGLAWKPSGSVIVSSQRFGFLGGGQGLQNRHDVVFFERNGLRHGEFGLREYWVPKPDTKRQWSYRVKEFAWNADSTVLAVWIERDDGDAVQLWTTGNWHWYLKQEIPAPSPEDGSTPRFTAMAWHPEQPLRIVTTSPAHVDDYCFMWDTCTSTRGPPEDTGTVAVVDGAALLMTPFRLQVRPPPESSYKIVRPPPRIDPPIHVSQAPNADAIICLFPNARVELWWLQTAKSVPRIPGDPDIAEPSLIWKGEIPGDLVARQALLWNSDDVSDEWFIALLGIPVDGKHDVVSVTTWRAGEITEDYEVTMPSIGRGRMFFLDGCKLAWEGVDGEVARVDFENEVATPLVTLPEYCPRVQSVARSAESWVICGLSETGKLHMVSANEAKATLSTGCTSFAAGAGFLVFTTTSHTVTCIPLAELLGYLESVEAAPTMPNWDARRTERGARLVIIVPSTMSVILQAPRGNLETVHPRPMVLSVVKDDIEEGDYRKALLDCRRHRIDLNILYDHEPRGFMSRLWSFVDQIEEVDYINLFLTDIGKSPRPAEKTSEICDALRSELEKKDVEKYINSILTTHMVKTPPDVETSLALLLRLRETNPNLVEEAVKYIIFLADPDALFDAALGMYDFSLALLISQHSPKKDPREYLPFLKQLKEAGEEFGDGYRRFKIDDHLKRYKKALQGLHDAGKHPTFSGPKVFDEALTYTDKHRLHHEALEIWVGKTENVQAILNLYGEHLFERREFKQAALAFVQASKPQRAIIAYEKAHAWQELFALAVKEGSSFDELLQMGQRVGEDLASRKRYNEAGRVLLDYAKNVEEAITAFAQGGDFPEADRQVRSVCALNSRMDLVETILYPEALEVRYQIGEDATELKEQLEKQTERLKELKVKKASDPDGFYNPDGERGANLQDVDVMTDAGSTVAGTAFTRYTVAPSSGTKKSKYASKNSKKRARKTGRKGTVEEEEYILLSIGKMPARLEAIQVRAAKLLPYLLQYTGEHREEGKELQRNLKELEAKLRSAIEEVWLDEDEDEAPVLRAVSGTRLPPPRQSLPRKPEMTTPGAAITEWEVKLL</sequence>
<dbReference type="InterPro" id="IPR056169">
    <property type="entry name" value="HB_ELP1"/>
</dbReference>
<dbReference type="InterPro" id="IPR056167">
    <property type="entry name" value="A-sol_ELP1"/>
</dbReference>
<evidence type="ECO:0000256" key="3">
    <source>
        <dbReference type="ARBA" id="ARBA00022490"/>
    </source>
</evidence>
<evidence type="ECO:0000259" key="9">
    <source>
        <dbReference type="Pfam" id="PF04762"/>
    </source>
</evidence>
<proteinExistence type="inferred from homology"/>
<protein>
    <recommendedName>
        <fullName evidence="5 6">Elongator complex protein 1</fullName>
    </recommendedName>
</protein>
<evidence type="ECO:0000256" key="5">
    <source>
        <dbReference type="ARBA" id="ARBA00029535"/>
    </source>
</evidence>
<reference evidence="15" key="2">
    <citation type="submission" date="2015-01" db="EMBL/GenBank/DDBJ databases">
        <title>Evolutionary Origins and Diversification of the Mycorrhizal Mutualists.</title>
        <authorList>
            <consortium name="DOE Joint Genome Institute"/>
            <consortium name="Mycorrhizal Genomics Consortium"/>
            <person name="Kohler A."/>
            <person name="Kuo A."/>
            <person name="Nagy L.G."/>
            <person name="Floudas D."/>
            <person name="Copeland A."/>
            <person name="Barry K.W."/>
            <person name="Cichocki N."/>
            <person name="Veneault-Fourrey C."/>
            <person name="LaButti K."/>
            <person name="Lindquist E.A."/>
            <person name="Lipzen A."/>
            <person name="Lundell T."/>
            <person name="Morin E."/>
            <person name="Murat C."/>
            <person name="Riley R."/>
            <person name="Ohm R."/>
            <person name="Sun H."/>
            <person name="Tunlid A."/>
            <person name="Henrissat B."/>
            <person name="Grigoriev I.V."/>
            <person name="Hibbett D.S."/>
            <person name="Martin F."/>
        </authorList>
    </citation>
    <scope>NUCLEOTIDE SEQUENCE [LARGE SCALE GENOMIC DNA]</scope>
    <source>
        <strain evidence="15">MUT 4182</strain>
    </source>
</reference>
<dbReference type="Pfam" id="PF23878">
    <property type="entry name" value="TPR_ELP1"/>
    <property type="match status" value="1"/>
</dbReference>
<dbReference type="GO" id="GO:0005829">
    <property type="term" value="C:cytosol"/>
    <property type="evidence" value="ECO:0007669"/>
    <property type="project" value="TreeGrafter"/>
</dbReference>
<dbReference type="InterPro" id="IPR036322">
    <property type="entry name" value="WD40_repeat_dom_sf"/>
</dbReference>
<name>A0A0C3QWG9_9AGAM</name>
<dbReference type="PIRSF" id="PIRSF017233">
    <property type="entry name" value="IKAP"/>
    <property type="match status" value="1"/>
</dbReference>
<feature type="domain" description="ELP1 three-helical bundle" evidence="13">
    <location>
        <begin position="1064"/>
        <end position="1239"/>
    </location>
</feature>
<evidence type="ECO:0000256" key="7">
    <source>
        <dbReference type="SAM" id="Coils"/>
    </source>
</evidence>
<evidence type="ECO:0000259" key="11">
    <source>
        <dbReference type="Pfam" id="PF23878"/>
    </source>
</evidence>
<keyword evidence="3 6" id="KW-0963">Cytoplasm</keyword>
<dbReference type="PANTHER" id="PTHR12747:SF0">
    <property type="entry name" value="ELONGATOR COMPLEX PROTEIN 1"/>
    <property type="match status" value="1"/>
</dbReference>
<feature type="coiled-coil region" evidence="7">
    <location>
        <begin position="1211"/>
        <end position="1245"/>
    </location>
</feature>
<dbReference type="Pfam" id="PF23797">
    <property type="entry name" value="Beta-prop_ELP1_2nd"/>
    <property type="match status" value="1"/>
</dbReference>
<comment type="pathway">
    <text evidence="1">tRNA modification; 5-methoxycarbonylmethyl-2-thiouridine-tRNA biosynthesis.</text>
</comment>
<dbReference type="UniPathway" id="UPA00988"/>
<dbReference type="InterPro" id="IPR056165">
    <property type="entry name" value="Beta-prop_ELP1_2nd"/>
</dbReference>
<feature type="region of interest" description="Disordered" evidence="8">
    <location>
        <begin position="1251"/>
        <end position="1274"/>
    </location>
</feature>
<evidence type="ECO:0000256" key="1">
    <source>
        <dbReference type="ARBA" id="ARBA00005043"/>
    </source>
</evidence>
<dbReference type="GO" id="GO:0002926">
    <property type="term" value="P:tRNA wobble base 5-methoxycarbonylmethyl-2-thiouridinylation"/>
    <property type="evidence" value="ECO:0007669"/>
    <property type="project" value="TreeGrafter"/>
</dbReference>
<dbReference type="SUPFAM" id="SSF69322">
    <property type="entry name" value="Tricorn protease domain 2"/>
    <property type="match status" value="1"/>
</dbReference>
<dbReference type="PANTHER" id="PTHR12747">
    <property type="entry name" value="ELONGATOR COMPLEX PROTEIN 1"/>
    <property type="match status" value="1"/>
</dbReference>
<comment type="similarity">
    <text evidence="2 6">Belongs to the ELP1/IKA1 family.</text>
</comment>
<evidence type="ECO:0000313" key="15">
    <source>
        <dbReference type="Proteomes" id="UP000054248"/>
    </source>
</evidence>
<evidence type="ECO:0000259" key="13">
    <source>
        <dbReference type="Pfam" id="PF23936"/>
    </source>
</evidence>
<gene>
    <name evidence="14" type="ORF">M407DRAFT_223855</name>
</gene>
<dbReference type="SUPFAM" id="SSF50978">
    <property type="entry name" value="WD40 repeat-like"/>
    <property type="match status" value="1"/>
</dbReference>
<evidence type="ECO:0000313" key="14">
    <source>
        <dbReference type="EMBL" id="KIO34171.1"/>
    </source>
</evidence>
<feature type="compositionally biased region" description="Basic residues" evidence="8">
    <location>
        <begin position="1154"/>
        <end position="1172"/>
    </location>
</feature>
<dbReference type="EMBL" id="KN822944">
    <property type="protein sequence ID" value="KIO34171.1"/>
    <property type="molecule type" value="Genomic_DNA"/>
</dbReference>
<dbReference type="STRING" id="1051891.A0A0C3QWG9"/>
<keyword evidence="4" id="KW-0819">tRNA processing</keyword>
<dbReference type="Proteomes" id="UP000054248">
    <property type="component" value="Unassembled WGS sequence"/>
</dbReference>
<keyword evidence="15" id="KW-1185">Reference proteome</keyword>
<dbReference type="Pfam" id="PF23925">
    <property type="entry name" value="A-sol_ELP1"/>
    <property type="match status" value="2"/>
</dbReference>
<dbReference type="Pfam" id="PF23936">
    <property type="entry name" value="HB_ELP1"/>
    <property type="match status" value="1"/>
</dbReference>
<feature type="domain" description="ELP1 first N-terminal beta-propeller" evidence="9">
    <location>
        <begin position="25"/>
        <end position="347"/>
    </location>
</feature>
<evidence type="ECO:0000259" key="12">
    <source>
        <dbReference type="Pfam" id="PF23925"/>
    </source>
</evidence>
<dbReference type="InterPro" id="IPR056164">
    <property type="entry name" value="Beta-prop_ELP1_1st"/>
</dbReference>
<feature type="coiled-coil region" evidence="7">
    <location>
        <begin position="1082"/>
        <end position="1109"/>
    </location>
</feature>
<keyword evidence="6" id="KW-0539">Nucleus</keyword>
<dbReference type="GO" id="GO:0033588">
    <property type="term" value="C:elongator holoenzyme complex"/>
    <property type="evidence" value="ECO:0007669"/>
    <property type="project" value="InterPro"/>
</dbReference>
<dbReference type="OrthoDB" id="40048at2759"/>
<organism evidence="14 15">
    <name type="scientific">Tulasnella calospora MUT 4182</name>
    <dbReference type="NCBI Taxonomy" id="1051891"/>
    <lineage>
        <taxon>Eukaryota</taxon>
        <taxon>Fungi</taxon>
        <taxon>Dikarya</taxon>
        <taxon>Basidiomycota</taxon>
        <taxon>Agaricomycotina</taxon>
        <taxon>Agaricomycetes</taxon>
        <taxon>Cantharellales</taxon>
        <taxon>Tulasnellaceae</taxon>
        <taxon>Tulasnella</taxon>
    </lineage>
</organism>
<evidence type="ECO:0000256" key="4">
    <source>
        <dbReference type="ARBA" id="ARBA00022694"/>
    </source>
</evidence>
<comment type="subcellular location">
    <subcellularLocation>
        <location evidence="6">Cytoplasm</location>
    </subcellularLocation>
    <subcellularLocation>
        <location evidence="6">Nucleus</location>
    </subcellularLocation>
</comment>
<dbReference type="Gene3D" id="2.130.10.10">
    <property type="entry name" value="YVTN repeat-like/Quinoprotein amine dehydrogenase"/>
    <property type="match status" value="1"/>
</dbReference>
<dbReference type="Pfam" id="PF04762">
    <property type="entry name" value="Beta-prop_ELP1_1st"/>
    <property type="match status" value="1"/>
</dbReference>
<dbReference type="GO" id="GO:0005634">
    <property type="term" value="C:nucleus"/>
    <property type="evidence" value="ECO:0007669"/>
    <property type="project" value="UniProtKB-SubCell"/>
</dbReference>
<evidence type="ECO:0000259" key="10">
    <source>
        <dbReference type="Pfam" id="PF23797"/>
    </source>
</evidence>
<feature type="domain" description="ELP1 alpha-solenoid" evidence="12">
    <location>
        <begin position="691"/>
        <end position="757"/>
    </location>
</feature>
<dbReference type="InterPro" id="IPR006849">
    <property type="entry name" value="Elp1"/>
</dbReference>
<keyword evidence="7" id="KW-0175">Coiled coil</keyword>
<dbReference type="InterPro" id="IPR015943">
    <property type="entry name" value="WD40/YVTN_repeat-like_dom_sf"/>
</dbReference>